<dbReference type="GO" id="GO:0031849">
    <property type="term" value="F:olfactory receptor binding"/>
    <property type="evidence" value="ECO:0007669"/>
    <property type="project" value="TreeGrafter"/>
</dbReference>
<dbReference type="InterPro" id="IPR027377">
    <property type="entry name" value="ZAR1/RTP1-5-like_Znf-3CxxC"/>
</dbReference>
<accession>A0AA97JLM0</accession>
<evidence type="ECO:0000256" key="7">
    <source>
        <dbReference type="ARBA" id="ARBA00023136"/>
    </source>
</evidence>
<dbReference type="InterPro" id="IPR026096">
    <property type="entry name" value="R-trans_p"/>
</dbReference>
<dbReference type="Proteomes" id="UP001190640">
    <property type="component" value="Chromosome 6"/>
</dbReference>
<evidence type="ECO:0000256" key="5">
    <source>
        <dbReference type="ARBA" id="ARBA00022833"/>
    </source>
</evidence>
<dbReference type="RefSeq" id="XP_054839691.1">
    <property type="nucleotide sequence ID" value="XM_054983716.1"/>
</dbReference>
<keyword evidence="6 8" id="KW-1133">Transmembrane helix</keyword>
<protein>
    <submittedName>
        <fullName evidence="11">Receptor-transporting protein 3-like</fullName>
    </submittedName>
</protein>
<dbReference type="PANTHER" id="PTHR14402">
    <property type="entry name" value="RECEPTOR TRANSPORTING PROTEIN"/>
    <property type="match status" value="1"/>
</dbReference>
<keyword evidence="5" id="KW-0862">Zinc</keyword>
<keyword evidence="7 8" id="KW-0472">Membrane</keyword>
<keyword evidence="4" id="KW-0863">Zinc-finger</keyword>
<evidence type="ECO:0000256" key="6">
    <source>
        <dbReference type="ARBA" id="ARBA00022989"/>
    </source>
</evidence>
<sequence length="258" mass="30325">MYRRGENDNTQSWKEKFVQLMKKHKPQDKWILNVSDDLDLSPNGWYQYGQNHLFARFECSYCHRHWKSAQSVILFHIRLEKKWGHNQGQVKMRKLRQKCRSCMNAEYEKPVFSDQAVETILYNLALKILVKHYGEPKKSPRHCEVEELVEGPHDKSNCEACKHGMCIAAHPSMPTVRPTSLGLIREECFVRPSLISSIEWEEQFMRPASPTLAMQQERNYTRPVSFSQSTGEEECLKLFFFAVLVIALLFFAFSFQQK</sequence>
<proteinExistence type="predicted"/>
<organism evidence="10 11">
    <name type="scientific">Eublepharis macularius</name>
    <name type="common">Leopard gecko</name>
    <name type="synonym">Cyrtodactylus macularius</name>
    <dbReference type="NCBI Taxonomy" id="481883"/>
    <lineage>
        <taxon>Eukaryota</taxon>
        <taxon>Metazoa</taxon>
        <taxon>Chordata</taxon>
        <taxon>Craniata</taxon>
        <taxon>Vertebrata</taxon>
        <taxon>Euteleostomi</taxon>
        <taxon>Lepidosauria</taxon>
        <taxon>Squamata</taxon>
        <taxon>Bifurcata</taxon>
        <taxon>Gekkota</taxon>
        <taxon>Eublepharidae</taxon>
        <taxon>Eublepharinae</taxon>
        <taxon>Eublepharis</taxon>
    </lineage>
</organism>
<feature type="transmembrane region" description="Helical" evidence="8">
    <location>
        <begin position="238"/>
        <end position="255"/>
    </location>
</feature>
<dbReference type="GeneID" id="129332536"/>
<dbReference type="GO" id="GO:0006612">
    <property type="term" value="P:protein targeting to membrane"/>
    <property type="evidence" value="ECO:0007669"/>
    <property type="project" value="TreeGrafter"/>
</dbReference>
<dbReference type="KEGG" id="emc:129332536"/>
<evidence type="ECO:0000256" key="4">
    <source>
        <dbReference type="ARBA" id="ARBA00022771"/>
    </source>
</evidence>
<gene>
    <name evidence="11" type="primary">LOC129332536</name>
</gene>
<comment type="subcellular location">
    <subcellularLocation>
        <location evidence="1">Membrane</location>
        <topology evidence="1">Single-pass membrane protein</topology>
    </subcellularLocation>
</comment>
<name>A0AA97JLM0_EUBMA</name>
<evidence type="ECO:0000256" key="8">
    <source>
        <dbReference type="SAM" id="Phobius"/>
    </source>
</evidence>
<evidence type="ECO:0000313" key="11">
    <source>
        <dbReference type="RefSeq" id="XP_054839691.1"/>
    </source>
</evidence>
<dbReference type="SMART" id="SM01328">
    <property type="entry name" value="zf-3CxxC"/>
    <property type="match status" value="1"/>
</dbReference>
<dbReference type="GO" id="GO:0001580">
    <property type="term" value="P:detection of chemical stimulus involved in sensory perception of bitter taste"/>
    <property type="evidence" value="ECO:0007669"/>
    <property type="project" value="TreeGrafter"/>
</dbReference>
<dbReference type="GO" id="GO:0008270">
    <property type="term" value="F:zinc ion binding"/>
    <property type="evidence" value="ECO:0007669"/>
    <property type="project" value="UniProtKB-KW"/>
</dbReference>
<dbReference type="Pfam" id="PF13695">
    <property type="entry name" value="Zn_ribbon_3CxxC"/>
    <property type="match status" value="1"/>
</dbReference>
<evidence type="ECO:0000256" key="3">
    <source>
        <dbReference type="ARBA" id="ARBA00022723"/>
    </source>
</evidence>
<keyword evidence="2 8" id="KW-0812">Transmembrane</keyword>
<dbReference type="GO" id="GO:0016020">
    <property type="term" value="C:membrane"/>
    <property type="evidence" value="ECO:0007669"/>
    <property type="project" value="UniProtKB-SubCell"/>
</dbReference>
<evidence type="ECO:0000256" key="2">
    <source>
        <dbReference type="ARBA" id="ARBA00022692"/>
    </source>
</evidence>
<dbReference type="GO" id="GO:0051205">
    <property type="term" value="P:protein insertion into membrane"/>
    <property type="evidence" value="ECO:0007669"/>
    <property type="project" value="TreeGrafter"/>
</dbReference>
<feature type="domain" description="3CxxC-type" evidence="9">
    <location>
        <begin position="52"/>
        <end position="164"/>
    </location>
</feature>
<evidence type="ECO:0000256" key="1">
    <source>
        <dbReference type="ARBA" id="ARBA00004167"/>
    </source>
</evidence>
<evidence type="ECO:0000259" key="9">
    <source>
        <dbReference type="SMART" id="SM01328"/>
    </source>
</evidence>
<dbReference type="AlphaFoldDB" id="A0AA97JLM0"/>
<keyword evidence="3" id="KW-0479">Metal-binding</keyword>
<evidence type="ECO:0000313" key="10">
    <source>
        <dbReference type="Proteomes" id="UP001190640"/>
    </source>
</evidence>
<dbReference type="PANTHER" id="PTHR14402:SF8">
    <property type="entry name" value="RECEPTOR-TRANSPORTING PROTEIN 4"/>
    <property type="match status" value="1"/>
</dbReference>
<keyword evidence="10" id="KW-1185">Reference proteome</keyword>
<reference evidence="11" key="1">
    <citation type="submission" date="2025-08" db="UniProtKB">
        <authorList>
            <consortium name="RefSeq"/>
        </authorList>
    </citation>
    <scope>IDENTIFICATION</scope>
    <source>
        <tissue evidence="11">Blood</tissue>
    </source>
</reference>